<proteinExistence type="predicted"/>
<protein>
    <submittedName>
        <fullName evidence="1">Uncharacterized protein</fullName>
    </submittedName>
</protein>
<organism evidence="1 2">
    <name type="scientific">Catharanthus roseus</name>
    <name type="common">Madagascar periwinkle</name>
    <name type="synonym">Vinca rosea</name>
    <dbReference type="NCBI Taxonomy" id="4058"/>
    <lineage>
        <taxon>Eukaryota</taxon>
        <taxon>Viridiplantae</taxon>
        <taxon>Streptophyta</taxon>
        <taxon>Embryophyta</taxon>
        <taxon>Tracheophyta</taxon>
        <taxon>Spermatophyta</taxon>
        <taxon>Magnoliopsida</taxon>
        <taxon>eudicotyledons</taxon>
        <taxon>Gunneridae</taxon>
        <taxon>Pentapetalae</taxon>
        <taxon>asterids</taxon>
        <taxon>lamiids</taxon>
        <taxon>Gentianales</taxon>
        <taxon>Apocynaceae</taxon>
        <taxon>Rauvolfioideae</taxon>
        <taxon>Vinceae</taxon>
        <taxon>Catharanthinae</taxon>
        <taxon>Catharanthus</taxon>
    </lineage>
</organism>
<dbReference type="Proteomes" id="UP001060085">
    <property type="component" value="Linkage Group LG06"/>
</dbReference>
<gene>
    <name evidence="1" type="ORF">M9H77_28051</name>
</gene>
<name>A0ACC0AII8_CATRO</name>
<evidence type="ECO:0000313" key="2">
    <source>
        <dbReference type="Proteomes" id="UP001060085"/>
    </source>
</evidence>
<sequence>MGNYTPRGKSTYLTKGKEIVKRRTSSKAELSYNEIKEMKYLPKKREETENLSITKENFSLRLRSLNSGRKPKRIAR</sequence>
<reference evidence="2" key="1">
    <citation type="journal article" date="2023" name="Nat. Plants">
        <title>Single-cell RNA sequencing provides a high-resolution roadmap for understanding the multicellular compartmentation of specialized metabolism.</title>
        <authorList>
            <person name="Sun S."/>
            <person name="Shen X."/>
            <person name="Li Y."/>
            <person name="Li Y."/>
            <person name="Wang S."/>
            <person name="Li R."/>
            <person name="Zhang H."/>
            <person name="Shen G."/>
            <person name="Guo B."/>
            <person name="Wei J."/>
            <person name="Xu J."/>
            <person name="St-Pierre B."/>
            <person name="Chen S."/>
            <person name="Sun C."/>
        </authorList>
    </citation>
    <scope>NUCLEOTIDE SEQUENCE [LARGE SCALE GENOMIC DNA]</scope>
</reference>
<dbReference type="EMBL" id="CM044706">
    <property type="protein sequence ID" value="KAI5659258.1"/>
    <property type="molecule type" value="Genomic_DNA"/>
</dbReference>
<keyword evidence="2" id="KW-1185">Reference proteome</keyword>
<evidence type="ECO:0000313" key="1">
    <source>
        <dbReference type="EMBL" id="KAI5659258.1"/>
    </source>
</evidence>
<comment type="caution">
    <text evidence="1">The sequence shown here is derived from an EMBL/GenBank/DDBJ whole genome shotgun (WGS) entry which is preliminary data.</text>
</comment>
<accession>A0ACC0AII8</accession>